<accession>A0A2S6I2M8</accession>
<sequence>MQLDNIKVAALATTGFEEVEFTKPKQALEEVGATVHLVSPQSGSIKAWDKDDWGGSYQVDVTLDSVDAASYDALLLPGGVINPDNLRVNESALTFVKSFFSANKPVAVICHGGQTLISAGLVKGRTMTGFKSVRPDLANAGANVKDEEVVVDGNLVSSRNPDDIPAFNKKMIEVFAKSGVEVS</sequence>
<dbReference type="AlphaFoldDB" id="A0A2S6I2M8"/>
<dbReference type="InterPro" id="IPR006286">
    <property type="entry name" value="C56_PfpI-like"/>
</dbReference>
<keyword evidence="3" id="KW-0645">Protease</keyword>
<keyword evidence="3" id="KW-0378">Hydrolase</keyword>
<gene>
    <name evidence="3" type="ORF">CLV84_2309</name>
</gene>
<dbReference type="Proteomes" id="UP000237662">
    <property type="component" value="Unassembled WGS sequence"/>
</dbReference>
<comment type="caution">
    <text evidence="3">The sequence shown here is derived from an EMBL/GenBank/DDBJ whole genome shotgun (WGS) entry which is preliminary data.</text>
</comment>
<evidence type="ECO:0000259" key="2">
    <source>
        <dbReference type="Pfam" id="PF01965"/>
    </source>
</evidence>
<evidence type="ECO:0000313" key="4">
    <source>
        <dbReference type="Proteomes" id="UP000237662"/>
    </source>
</evidence>
<dbReference type="InterPro" id="IPR002818">
    <property type="entry name" value="DJ-1/PfpI"/>
</dbReference>
<dbReference type="SUPFAM" id="SSF52317">
    <property type="entry name" value="Class I glutamine amidotransferase-like"/>
    <property type="match status" value="1"/>
</dbReference>
<reference evidence="3 4" key="1">
    <citation type="submission" date="2018-02" db="EMBL/GenBank/DDBJ databases">
        <title>Genomic Encyclopedia of Archaeal and Bacterial Type Strains, Phase II (KMG-II): from individual species to whole genera.</title>
        <authorList>
            <person name="Goeker M."/>
        </authorList>
    </citation>
    <scope>NUCLEOTIDE SEQUENCE [LARGE SCALE GENOMIC DNA]</scope>
    <source>
        <strain evidence="3 4">DSM 29526</strain>
    </source>
</reference>
<dbReference type="RefSeq" id="WP_104419915.1">
    <property type="nucleotide sequence ID" value="NZ_PTJC01000006.1"/>
</dbReference>
<dbReference type="EMBL" id="PTJC01000006">
    <property type="protein sequence ID" value="PPK85413.1"/>
    <property type="molecule type" value="Genomic_DNA"/>
</dbReference>
<evidence type="ECO:0000313" key="3">
    <source>
        <dbReference type="EMBL" id="PPK85413.1"/>
    </source>
</evidence>
<dbReference type="NCBIfam" id="TIGR01382">
    <property type="entry name" value="PfpI"/>
    <property type="match status" value="1"/>
</dbReference>
<dbReference type="GO" id="GO:0006508">
    <property type="term" value="P:proteolysis"/>
    <property type="evidence" value="ECO:0007669"/>
    <property type="project" value="UniProtKB-KW"/>
</dbReference>
<feature type="domain" description="DJ-1/PfpI" evidence="2">
    <location>
        <begin position="7"/>
        <end position="173"/>
    </location>
</feature>
<dbReference type="Pfam" id="PF01965">
    <property type="entry name" value="DJ-1_PfpI"/>
    <property type="match status" value="1"/>
</dbReference>
<protein>
    <submittedName>
        <fullName evidence="3">Protease I</fullName>
    </submittedName>
</protein>
<keyword evidence="4" id="KW-1185">Reference proteome</keyword>
<dbReference type="GO" id="GO:0008233">
    <property type="term" value="F:peptidase activity"/>
    <property type="evidence" value="ECO:0007669"/>
    <property type="project" value="UniProtKB-KW"/>
</dbReference>
<dbReference type="PANTHER" id="PTHR42733">
    <property type="entry name" value="DJ-1 PROTEIN"/>
    <property type="match status" value="1"/>
</dbReference>
<comment type="similarity">
    <text evidence="1">Belongs to the peptidase C56 family.</text>
</comment>
<dbReference type="PROSITE" id="PS51276">
    <property type="entry name" value="PEPTIDASE_C56_PFPI"/>
    <property type="match status" value="1"/>
</dbReference>
<dbReference type="CDD" id="cd03134">
    <property type="entry name" value="GATase1_PfpI_like"/>
    <property type="match status" value="1"/>
</dbReference>
<proteinExistence type="inferred from homology"/>
<dbReference type="OrthoDB" id="9792284at2"/>
<dbReference type="PANTHER" id="PTHR42733:SF12">
    <property type="entry name" value="PROTEINASE"/>
    <property type="match status" value="1"/>
</dbReference>
<organism evidence="3 4">
    <name type="scientific">Neolewinella xylanilytica</name>
    <dbReference type="NCBI Taxonomy" id="1514080"/>
    <lineage>
        <taxon>Bacteria</taxon>
        <taxon>Pseudomonadati</taxon>
        <taxon>Bacteroidota</taxon>
        <taxon>Saprospiria</taxon>
        <taxon>Saprospirales</taxon>
        <taxon>Lewinellaceae</taxon>
        <taxon>Neolewinella</taxon>
    </lineage>
</organism>
<evidence type="ECO:0000256" key="1">
    <source>
        <dbReference type="ARBA" id="ARBA00008542"/>
    </source>
</evidence>
<name>A0A2S6I2M8_9BACT</name>
<dbReference type="Gene3D" id="3.40.50.880">
    <property type="match status" value="1"/>
</dbReference>
<dbReference type="InterPro" id="IPR029062">
    <property type="entry name" value="Class_I_gatase-like"/>
</dbReference>